<evidence type="ECO:0000313" key="2">
    <source>
        <dbReference type="EMBL" id="SMD26606.1"/>
    </source>
</evidence>
<dbReference type="OrthoDB" id="9799122at2"/>
<reference evidence="2 3" key="1">
    <citation type="submission" date="2017-04" db="EMBL/GenBank/DDBJ databases">
        <authorList>
            <person name="Afonso C.L."/>
            <person name="Miller P.J."/>
            <person name="Scott M.A."/>
            <person name="Spackman E."/>
            <person name="Goraichik I."/>
            <person name="Dimitrov K.M."/>
            <person name="Suarez D.L."/>
            <person name="Swayne D.E."/>
        </authorList>
    </citation>
    <scope>NUCLEOTIDE SEQUENCE [LARGE SCALE GENOMIC DNA]</scope>
    <source>
        <strain evidence="2 3">DSM 43828</strain>
    </source>
</reference>
<feature type="domain" description="DSBA-like thioredoxin" evidence="1">
    <location>
        <begin position="3"/>
        <end position="170"/>
    </location>
</feature>
<dbReference type="GO" id="GO:0016853">
    <property type="term" value="F:isomerase activity"/>
    <property type="evidence" value="ECO:0007669"/>
    <property type="project" value="UniProtKB-KW"/>
</dbReference>
<gene>
    <name evidence="2" type="ORF">SAMN05661093_10189</name>
</gene>
<dbReference type="RefSeq" id="WP_084434329.1">
    <property type="nucleotide sequence ID" value="NZ_FWXV01000015.1"/>
</dbReference>
<name>A0A1Y5Y7R3_KIBAR</name>
<accession>A0A1Y5Y7R3</accession>
<evidence type="ECO:0000313" key="3">
    <source>
        <dbReference type="Proteomes" id="UP000192674"/>
    </source>
</evidence>
<dbReference type="Pfam" id="PF01323">
    <property type="entry name" value="DSBA"/>
    <property type="match status" value="1"/>
</dbReference>
<dbReference type="InterPro" id="IPR036249">
    <property type="entry name" value="Thioredoxin-like_sf"/>
</dbReference>
<organism evidence="2 3">
    <name type="scientific">Kibdelosporangium aridum</name>
    <dbReference type="NCBI Taxonomy" id="2030"/>
    <lineage>
        <taxon>Bacteria</taxon>
        <taxon>Bacillati</taxon>
        <taxon>Actinomycetota</taxon>
        <taxon>Actinomycetes</taxon>
        <taxon>Pseudonocardiales</taxon>
        <taxon>Pseudonocardiaceae</taxon>
        <taxon>Kibdelosporangium</taxon>
    </lineage>
</organism>
<evidence type="ECO:0000259" key="1">
    <source>
        <dbReference type="Pfam" id="PF01323"/>
    </source>
</evidence>
<dbReference type="PANTHER" id="PTHR13887:SF41">
    <property type="entry name" value="THIOREDOXIN SUPERFAMILY PROTEIN"/>
    <property type="match status" value="1"/>
</dbReference>
<dbReference type="Gene3D" id="3.40.30.10">
    <property type="entry name" value="Glutaredoxin"/>
    <property type="match status" value="1"/>
</dbReference>
<sequence length="189" mass="20473">MAVEHWFDFICPYCYIGQDRTKILRSHGITVVEHGLQIHPEIGPGGVVVGQRVGPQYEHLAAEAAAAGLPLNWTDRIGYSRPALTAFEWLNENDPVVAGRFAESVFAAYFADGQDIEAAELLAKLAADAGGDLTGVTSEPLDRSEALARSSGVNSTPTWIAHGQKVSGLRPRAWFEQWATLVGQSQESK</sequence>
<proteinExistence type="predicted"/>
<dbReference type="Proteomes" id="UP000192674">
    <property type="component" value="Unassembled WGS sequence"/>
</dbReference>
<dbReference type="SUPFAM" id="SSF52833">
    <property type="entry name" value="Thioredoxin-like"/>
    <property type="match status" value="1"/>
</dbReference>
<dbReference type="EMBL" id="FWXV01000015">
    <property type="protein sequence ID" value="SMD26606.1"/>
    <property type="molecule type" value="Genomic_DNA"/>
</dbReference>
<dbReference type="InterPro" id="IPR001853">
    <property type="entry name" value="DSBA-like_thioredoxin_dom"/>
</dbReference>
<keyword evidence="3" id="KW-1185">Reference proteome</keyword>
<dbReference type="AlphaFoldDB" id="A0A1Y5Y7R3"/>
<keyword evidence="2" id="KW-0413">Isomerase</keyword>
<dbReference type="GO" id="GO:0016491">
    <property type="term" value="F:oxidoreductase activity"/>
    <property type="evidence" value="ECO:0007669"/>
    <property type="project" value="InterPro"/>
</dbReference>
<protein>
    <submittedName>
        <fullName evidence="2">Predicted dithiol-disulfide isomerase, DsbA family</fullName>
    </submittedName>
</protein>
<dbReference type="PANTHER" id="PTHR13887">
    <property type="entry name" value="GLUTATHIONE S-TRANSFERASE KAPPA"/>
    <property type="match status" value="1"/>
</dbReference>